<dbReference type="Gene3D" id="3.40.50.2000">
    <property type="entry name" value="Glycogen Phosphorylase B"/>
    <property type="match status" value="1"/>
</dbReference>
<keyword evidence="1" id="KW-0328">Glycosyltransferase</keyword>
<evidence type="ECO:0000256" key="1">
    <source>
        <dbReference type="ARBA" id="ARBA00022676"/>
    </source>
</evidence>
<reference evidence="3" key="1">
    <citation type="submission" date="2018-07" db="EMBL/GenBank/DDBJ databases">
        <authorList>
            <consortium name="Genoscope - CEA"/>
            <person name="William W."/>
        </authorList>
    </citation>
    <scope>NUCLEOTIDE SEQUENCE</scope>
    <source>
        <strain evidence="3">IK1</strain>
    </source>
</reference>
<sequence length="347" mass="38136">MEPIVRNAVLMVLSYKLMFSPESRLNGIAPVQVSKRILMIRPGALGDTLLTIPALAGLPENAEIALTGRGPGLYFARRWASEIQDMEGPGWYRLFSHERHSDALPLTLKPDLVLALFNNPPAALEKNLRSYFPHADLFIMPSLPPQNLPVHVAEHIATCLAQAGLMIDPARAMKHALSRALLRPALPPEDRKRFVFHPGSGSPKKNLSLSFWVDLVRRLSLFKAFEGTRPICLLGPAEYAARHPFLSTPPDGIETVLCQEPEPMETLLSTACLYLGHDSGVTHLAAMMGLPTVAFFQSPNQTLWRPLGPCVTILSKEPSEKRLLSKTLDALADVSGRTGRPLLSCQP</sequence>
<organism evidence="3">
    <name type="scientific">Uncultured Desulfatiglans sp</name>
    <dbReference type="NCBI Taxonomy" id="1748965"/>
    <lineage>
        <taxon>Bacteria</taxon>
        <taxon>Pseudomonadati</taxon>
        <taxon>Thermodesulfobacteriota</taxon>
        <taxon>Desulfobacteria</taxon>
        <taxon>Desulfatiglandales</taxon>
        <taxon>Desulfatiglandaceae</taxon>
        <taxon>Desulfatiglans</taxon>
        <taxon>environmental samples</taxon>
    </lineage>
</organism>
<dbReference type="GO" id="GO:0008713">
    <property type="term" value="F:ADP-heptose-lipopolysaccharide heptosyltransferase activity"/>
    <property type="evidence" value="ECO:0007669"/>
    <property type="project" value="TreeGrafter"/>
</dbReference>
<accession>A0A653AH04</accession>
<dbReference type="AlphaFoldDB" id="A0A653AH04"/>
<dbReference type="SUPFAM" id="SSF53756">
    <property type="entry name" value="UDP-Glycosyltransferase/glycogen phosphorylase"/>
    <property type="match status" value="1"/>
</dbReference>
<dbReference type="PANTHER" id="PTHR30160">
    <property type="entry name" value="TETRAACYLDISACCHARIDE 4'-KINASE-RELATED"/>
    <property type="match status" value="1"/>
</dbReference>
<dbReference type="EMBL" id="UPXX01000032">
    <property type="protein sequence ID" value="VBB47333.1"/>
    <property type="molecule type" value="Genomic_DNA"/>
</dbReference>
<name>A0A653AH04_UNCDX</name>
<gene>
    <name evidence="3" type="ORF">TRIP_B50253</name>
</gene>
<dbReference type="PANTHER" id="PTHR30160:SF23">
    <property type="match status" value="1"/>
</dbReference>
<dbReference type="GO" id="GO:0009244">
    <property type="term" value="P:lipopolysaccharide core region biosynthetic process"/>
    <property type="evidence" value="ECO:0007669"/>
    <property type="project" value="TreeGrafter"/>
</dbReference>
<evidence type="ECO:0000313" key="3">
    <source>
        <dbReference type="EMBL" id="VBB47333.1"/>
    </source>
</evidence>
<protein>
    <submittedName>
        <fullName evidence="3">Putative Glycosyl transferase family 9</fullName>
    </submittedName>
</protein>
<dbReference type="InterPro" id="IPR002201">
    <property type="entry name" value="Glyco_trans_9"/>
</dbReference>
<keyword evidence="2 3" id="KW-0808">Transferase</keyword>
<evidence type="ECO:0000256" key="2">
    <source>
        <dbReference type="ARBA" id="ARBA00022679"/>
    </source>
</evidence>
<dbReference type="Pfam" id="PF01075">
    <property type="entry name" value="Glyco_transf_9"/>
    <property type="match status" value="1"/>
</dbReference>
<proteinExistence type="predicted"/>
<dbReference type="InterPro" id="IPR051199">
    <property type="entry name" value="LPS_LOS_Heptosyltrfase"/>
</dbReference>
<dbReference type="GO" id="GO:0005829">
    <property type="term" value="C:cytosol"/>
    <property type="evidence" value="ECO:0007669"/>
    <property type="project" value="TreeGrafter"/>
</dbReference>